<protein>
    <submittedName>
        <fullName evidence="1">Uncharacterized protein</fullName>
    </submittedName>
</protein>
<comment type="caution">
    <text evidence="1">The sequence shown here is derived from an EMBL/GenBank/DDBJ whole genome shotgun (WGS) entry which is preliminary data.</text>
</comment>
<dbReference type="RefSeq" id="WP_344953846.1">
    <property type="nucleotide sequence ID" value="NZ_BAAAZG010000044.1"/>
</dbReference>
<organism evidence="1 2">
    <name type="scientific">Actinomadura miaoliensis</name>
    <dbReference type="NCBI Taxonomy" id="430685"/>
    <lineage>
        <taxon>Bacteria</taxon>
        <taxon>Bacillati</taxon>
        <taxon>Actinomycetota</taxon>
        <taxon>Actinomycetes</taxon>
        <taxon>Streptosporangiales</taxon>
        <taxon>Thermomonosporaceae</taxon>
        <taxon>Actinomadura</taxon>
    </lineage>
</organism>
<sequence length="68" mass="7118">MSTVVPAAASERAIASPMPEVAPLRPPRTPDQLIAARLPGATTYTNPKTEDPEAVATQLHLAISEPTT</sequence>
<accession>A0ABP7WI54</accession>
<reference evidence="2" key="1">
    <citation type="journal article" date="2019" name="Int. J. Syst. Evol. Microbiol.">
        <title>The Global Catalogue of Microorganisms (GCM) 10K type strain sequencing project: providing services to taxonomists for standard genome sequencing and annotation.</title>
        <authorList>
            <consortium name="The Broad Institute Genomics Platform"/>
            <consortium name="The Broad Institute Genome Sequencing Center for Infectious Disease"/>
            <person name="Wu L."/>
            <person name="Ma J."/>
        </authorList>
    </citation>
    <scope>NUCLEOTIDE SEQUENCE [LARGE SCALE GENOMIC DNA]</scope>
    <source>
        <strain evidence="2">JCM 16702</strain>
    </source>
</reference>
<gene>
    <name evidence="1" type="ORF">GCM10022214_57810</name>
</gene>
<evidence type="ECO:0000313" key="1">
    <source>
        <dbReference type="EMBL" id="GAA4089556.1"/>
    </source>
</evidence>
<name>A0ABP7WI54_9ACTN</name>
<dbReference type="EMBL" id="BAAAZG010000044">
    <property type="protein sequence ID" value="GAA4089556.1"/>
    <property type="molecule type" value="Genomic_DNA"/>
</dbReference>
<evidence type="ECO:0000313" key="2">
    <source>
        <dbReference type="Proteomes" id="UP001500683"/>
    </source>
</evidence>
<keyword evidence="2" id="KW-1185">Reference proteome</keyword>
<dbReference type="Proteomes" id="UP001500683">
    <property type="component" value="Unassembled WGS sequence"/>
</dbReference>
<proteinExistence type="predicted"/>